<name>V8NC37_OPHHA</name>
<dbReference type="GO" id="GO:0017046">
    <property type="term" value="F:peptide hormone binding"/>
    <property type="evidence" value="ECO:0007669"/>
    <property type="project" value="TreeGrafter"/>
</dbReference>
<evidence type="ECO:0000259" key="6">
    <source>
        <dbReference type="PROSITE" id="PS50261"/>
    </source>
</evidence>
<dbReference type="PROSITE" id="PS50261">
    <property type="entry name" value="G_PROTEIN_RECEP_F2_4"/>
    <property type="match status" value="1"/>
</dbReference>
<dbReference type="GO" id="GO:0007189">
    <property type="term" value="P:adenylate cyclase-activating G protein-coupled receptor signaling pathway"/>
    <property type="evidence" value="ECO:0007669"/>
    <property type="project" value="TreeGrafter"/>
</dbReference>
<keyword evidence="4 5" id="KW-0472">Membrane</keyword>
<feature type="transmembrane region" description="Helical" evidence="5">
    <location>
        <begin position="12"/>
        <end position="30"/>
    </location>
</feature>
<evidence type="ECO:0000256" key="4">
    <source>
        <dbReference type="ARBA" id="ARBA00023136"/>
    </source>
</evidence>
<keyword evidence="2 5" id="KW-0812">Transmembrane</keyword>
<keyword evidence="7" id="KW-0675">Receptor</keyword>
<evidence type="ECO:0000256" key="3">
    <source>
        <dbReference type="ARBA" id="ARBA00022989"/>
    </source>
</evidence>
<dbReference type="GO" id="GO:0005886">
    <property type="term" value="C:plasma membrane"/>
    <property type="evidence" value="ECO:0007669"/>
    <property type="project" value="TreeGrafter"/>
</dbReference>
<evidence type="ECO:0000256" key="1">
    <source>
        <dbReference type="ARBA" id="ARBA00004141"/>
    </source>
</evidence>
<feature type="non-terminal residue" evidence="7">
    <location>
        <position position="115"/>
    </location>
</feature>
<keyword evidence="3 5" id="KW-1133">Transmembrane helix</keyword>
<sequence length="115" mass="13663">MVFLNFSTVANFMWLLVEAIYLNCLLLSSFSHGSKYYWWLVLFGWGVPTFFTTLWILLKVYFENVLRFSKSTLLLIPLFGTHYIIFNFLPEYSHMEARLYLELCIGSFQVKYGTK</sequence>
<dbReference type="InterPro" id="IPR000832">
    <property type="entry name" value="GPCR_2_secretin-like"/>
</dbReference>
<dbReference type="GO" id="GO:0019838">
    <property type="term" value="F:growth factor binding"/>
    <property type="evidence" value="ECO:0007669"/>
    <property type="project" value="TreeGrafter"/>
</dbReference>
<feature type="transmembrane region" description="Helical" evidence="5">
    <location>
        <begin position="70"/>
        <end position="89"/>
    </location>
</feature>
<dbReference type="Proteomes" id="UP000018936">
    <property type="component" value="Unassembled WGS sequence"/>
</dbReference>
<keyword evidence="8" id="KW-1185">Reference proteome</keyword>
<protein>
    <submittedName>
        <fullName evidence="7">Vasoactive intestinal polypeptide receptor</fullName>
    </submittedName>
</protein>
<dbReference type="PANTHER" id="PTHR45620:SF14">
    <property type="entry name" value="GROWTH HORMONE-RELEASING HORMONE RECEPTOR"/>
    <property type="match status" value="1"/>
</dbReference>
<evidence type="ECO:0000256" key="5">
    <source>
        <dbReference type="SAM" id="Phobius"/>
    </source>
</evidence>
<dbReference type="InterPro" id="IPR050332">
    <property type="entry name" value="GPCR_2"/>
</dbReference>
<dbReference type="GO" id="GO:0016520">
    <property type="term" value="F:growth hormone-releasing hormone receptor activity"/>
    <property type="evidence" value="ECO:0007669"/>
    <property type="project" value="TreeGrafter"/>
</dbReference>
<dbReference type="PANTHER" id="PTHR45620">
    <property type="entry name" value="PDF RECEPTOR-LIKE PROTEIN-RELATED"/>
    <property type="match status" value="1"/>
</dbReference>
<comment type="subcellular location">
    <subcellularLocation>
        <location evidence="1">Membrane</location>
        <topology evidence="1">Multi-pass membrane protein</topology>
    </subcellularLocation>
</comment>
<evidence type="ECO:0000313" key="7">
    <source>
        <dbReference type="EMBL" id="ETE59481.1"/>
    </source>
</evidence>
<dbReference type="AlphaFoldDB" id="V8NC37"/>
<evidence type="ECO:0000256" key="2">
    <source>
        <dbReference type="ARBA" id="ARBA00022692"/>
    </source>
</evidence>
<organism evidence="7 8">
    <name type="scientific">Ophiophagus hannah</name>
    <name type="common">King cobra</name>
    <name type="synonym">Naja hannah</name>
    <dbReference type="NCBI Taxonomy" id="8665"/>
    <lineage>
        <taxon>Eukaryota</taxon>
        <taxon>Metazoa</taxon>
        <taxon>Chordata</taxon>
        <taxon>Craniata</taxon>
        <taxon>Vertebrata</taxon>
        <taxon>Euteleostomi</taxon>
        <taxon>Lepidosauria</taxon>
        <taxon>Squamata</taxon>
        <taxon>Bifurcata</taxon>
        <taxon>Unidentata</taxon>
        <taxon>Episquamata</taxon>
        <taxon>Toxicofera</taxon>
        <taxon>Serpentes</taxon>
        <taxon>Colubroidea</taxon>
        <taxon>Elapidae</taxon>
        <taxon>Elapinae</taxon>
        <taxon>Ophiophagus</taxon>
    </lineage>
</organism>
<dbReference type="GO" id="GO:0007166">
    <property type="term" value="P:cell surface receptor signaling pathway"/>
    <property type="evidence" value="ECO:0007669"/>
    <property type="project" value="InterPro"/>
</dbReference>
<dbReference type="GO" id="GO:0008528">
    <property type="term" value="F:G protein-coupled peptide receptor activity"/>
    <property type="evidence" value="ECO:0007669"/>
    <property type="project" value="TreeGrafter"/>
</dbReference>
<dbReference type="GO" id="GO:0008284">
    <property type="term" value="P:positive regulation of cell population proliferation"/>
    <property type="evidence" value="ECO:0007669"/>
    <property type="project" value="TreeGrafter"/>
</dbReference>
<comment type="caution">
    <text evidence="7">The sequence shown here is derived from an EMBL/GenBank/DDBJ whole genome shotgun (WGS) entry which is preliminary data.</text>
</comment>
<feature type="domain" description="G-protein coupled receptors family 2 profile 2" evidence="6">
    <location>
        <begin position="1"/>
        <end position="59"/>
    </location>
</feature>
<reference evidence="7 8" key="1">
    <citation type="journal article" date="2013" name="Proc. Natl. Acad. Sci. U.S.A.">
        <title>The king cobra genome reveals dynamic gene evolution and adaptation in the snake venom system.</title>
        <authorList>
            <person name="Vonk F.J."/>
            <person name="Casewell N.R."/>
            <person name="Henkel C.V."/>
            <person name="Heimberg A.M."/>
            <person name="Jansen H.J."/>
            <person name="McCleary R.J."/>
            <person name="Kerkkamp H.M."/>
            <person name="Vos R.A."/>
            <person name="Guerreiro I."/>
            <person name="Calvete J.J."/>
            <person name="Wuster W."/>
            <person name="Woods A.E."/>
            <person name="Logan J.M."/>
            <person name="Harrison R.A."/>
            <person name="Castoe T.A."/>
            <person name="de Koning A.P."/>
            <person name="Pollock D.D."/>
            <person name="Yandell M."/>
            <person name="Calderon D."/>
            <person name="Renjifo C."/>
            <person name="Currier R.B."/>
            <person name="Salgado D."/>
            <person name="Pla D."/>
            <person name="Sanz L."/>
            <person name="Hyder A.S."/>
            <person name="Ribeiro J.M."/>
            <person name="Arntzen J.W."/>
            <person name="van den Thillart G.E."/>
            <person name="Boetzer M."/>
            <person name="Pirovano W."/>
            <person name="Dirks R.P."/>
            <person name="Spaink H.P."/>
            <person name="Duboule D."/>
            <person name="McGlinn E."/>
            <person name="Kini R.M."/>
            <person name="Richardson M.K."/>
        </authorList>
    </citation>
    <scope>NUCLEOTIDE SEQUENCE</scope>
    <source>
        <tissue evidence="7">Blood</tissue>
    </source>
</reference>
<evidence type="ECO:0000313" key="8">
    <source>
        <dbReference type="Proteomes" id="UP000018936"/>
    </source>
</evidence>
<dbReference type="Gene3D" id="1.20.1070.10">
    <property type="entry name" value="Rhodopsin 7-helix transmembrane proteins"/>
    <property type="match status" value="1"/>
</dbReference>
<feature type="transmembrane region" description="Helical" evidence="5">
    <location>
        <begin position="36"/>
        <end position="58"/>
    </location>
</feature>
<accession>V8NC37</accession>
<dbReference type="OrthoDB" id="5967113at2759"/>
<dbReference type="EMBL" id="AZIM01005545">
    <property type="protein sequence ID" value="ETE59481.1"/>
    <property type="molecule type" value="Genomic_DNA"/>
</dbReference>
<dbReference type="InterPro" id="IPR017981">
    <property type="entry name" value="GPCR_2-like_7TM"/>
</dbReference>
<proteinExistence type="predicted"/>
<dbReference type="Pfam" id="PF00002">
    <property type="entry name" value="7tm_2"/>
    <property type="match status" value="2"/>
</dbReference>
<gene>
    <name evidence="7" type="primary">VIPR1</name>
    <name evidence="7" type="ORF">L345_14786</name>
</gene>